<sequence>MKGISDLKHRKLTTISLEIQGDVEHVIDSEVLYKLRAEFANLNELYRQYRELLKKLEGVVRDYESKERVIRSEILSRPLRKLAKNGQTGTDLREIISSLNSCAH</sequence>
<name>A0A420FAP5_9SPHI</name>
<dbReference type="AlphaFoldDB" id="A0A420FAP5"/>
<evidence type="ECO:0000313" key="1">
    <source>
        <dbReference type="EMBL" id="RKF29999.1"/>
    </source>
</evidence>
<proteinExistence type="predicted"/>
<dbReference type="Proteomes" id="UP000286402">
    <property type="component" value="Unassembled WGS sequence"/>
</dbReference>
<dbReference type="EMBL" id="MCAQ01000030">
    <property type="protein sequence ID" value="RKF29999.1"/>
    <property type="molecule type" value="Genomic_DNA"/>
</dbReference>
<organism evidence="1 2">
    <name type="scientific">Sphingobacterium siyangense</name>
    <dbReference type="NCBI Taxonomy" id="459529"/>
    <lineage>
        <taxon>Bacteria</taxon>
        <taxon>Pseudomonadati</taxon>
        <taxon>Bacteroidota</taxon>
        <taxon>Sphingobacteriia</taxon>
        <taxon>Sphingobacteriales</taxon>
        <taxon>Sphingobacteriaceae</taxon>
        <taxon>Sphingobacterium</taxon>
    </lineage>
</organism>
<evidence type="ECO:0000313" key="2">
    <source>
        <dbReference type="Proteomes" id="UP000286402"/>
    </source>
</evidence>
<comment type="caution">
    <text evidence="1">The sequence shown here is derived from an EMBL/GenBank/DDBJ whole genome shotgun (WGS) entry which is preliminary data.</text>
</comment>
<dbReference type="RefSeq" id="WP_120336544.1">
    <property type="nucleotide sequence ID" value="NZ_CP070350.1"/>
</dbReference>
<accession>A0A420FAP5</accession>
<gene>
    <name evidence="1" type="ORF">BCY89_19485</name>
</gene>
<reference evidence="1 2" key="1">
    <citation type="submission" date="2016-07" db="EMBL/GenBank/DDBJ databases">
        <title>Genome analysis of Sphingobacterium siyangense T12B17.</title>
        <authorList>
            <person name="Xu D."/>
            <person name="Su Y."/>
            <person name="Zheng S."/>
        </authorList>
    </citation>
    <scope>NUCLEOTIDE SEQUENCE [LARGE SCALE GENOMIC DNA]</scope>
    <source>
        <strain evidence="1 2">T12B17</strain>
    </source>
</reference>
<keyword evidence="2" id="KW-1185">Reference proteome</keyword>
<protein>
    <submittedName>
        <fullName evidence="1">Uncharacterized protein</fullName>
    </submittedName>
</protein>